<dbReference type="Proteomes" id="UP000887564">
    <property type="component" value="Unplaced"/>
</dbReference>
<protein>
    <submittedName>
        <fullName evidence="2">Uncharacterized protein</fullName>
    </submittedName>
</protein>
<proteinExistence type="predicted"/>
<name>A0A914RFK4_PAREQ</name>
<accession>A0A914RFK4</accession>
<reference evidence="2" key="1">
    <citation type="submission" date="2022-11" db="UniProtKB">
        <authorList>
            <consortium name="WormBaseParasite"/>
        </authorList>
    </citation>
    <scope>IDENTIFICATION</scope>
</reference>
<keyword evidence="1" id="KW-1185">Reference proteome</keyword>
<evidence type="ECO:0000313" key="1">
    <source>
        <dbReference type="Proteomes" id="UP000887564"/>
    </source>
</evidence>
<dbReference type="AlphaFoldDB" id="A0A914RFK4"/>
<sequence length="62" mass="7359">MTSVVARLHTINKLEIFENLNREELSIRYSQSVDYIIRDKNKIFYFRLTSFKLFATITGLEA</sequence>
<dbReference type="WBParaSite" id="PEQ_0000354801-mRNA-1">
    <property type="protein sequence ID" value="PEQ_0000354801-mRNA-1"/>
    <property type="gene ID" value="PEQ_0000354801"/>
</dbReference>
<evidence type="ECO:0000313" key="2">
    <source>
        <dbReference type="WBParaSite" id="PEQ_0000354801-mRNA-1"/>
    </source>
</evidence>
<organism evidence="1 2">
    <name type="scientific">Parascaris equorum</name>
    <name type="common">Equine roundworm</name>
    <dbReference type="NCBI Taxonomy" id="6256"/>
    <lineage>
        <taxon>Eukaryota</taxon>
        <taxon>Metazoa</taxon>
        <taxon>Ecdysozoa</taxon>
        <taxon>Nematoda</taxon>
        <taxon>Chromadorea</taxon>
        <taxon>Rhabditida</taxon>
        <taxon>Spirurina</taxon>
        <taxon>Ascaridomorpha</taxon>
        <taxon>Ascaridoidea</taxon>
        <taxon>Ascarididae</taxon>
        <taxon>Parascaris</taxon>
    </lineage>
</organism>